<feature type="domain" description="GH18" evidence="11">
    <location>
        <begin position="1"/>
        <end position="264"/>
    </location>
</feature>
<keyword evidence="6 8" id="KW-0326">Glycosidase</keyword>
<dbReference type="Pfam" id="PF00704">
    <property type="entry name" value="Glyco_hydro_18"/>
    <property type="match status" value="1"/>
</dbReference>
<reference evidence="12" key="1">
    <citation type="submission" date="2022-12" db="EMBL/GenBank/DDBJ databases">
        <authorList>
            <person name="Petersen C."/>
        </authorList>
    </citation>
    <scope>NUCLEOTIDE SEQUENCE</scope>
    <source>
        <strain evidence="12">IBT 29677</strain>
    </source>
</reference>
<gene>
    <name evidence="12" type="ORF">N7509_012079</name>
</gene>
<comment type="similarity">
    <text evidence="9">Belongs to the glycosyl hydrolase 18 family.</text>
</comment>
<dbReference type="InterPro" id="IPR001579">
    <property type="entry name" value="Glyco_hydro_18_chit_AS"/>
</dbReference>
<dbReference type="Proteomes" id="UP001147747">
    <property type="component" value="Unassembled WGS sequence"/>
</dbReference>
<protein>
    <recommendedName>
        <fullName evidence="2">chitinase</fullName>
        <ecNumber evidence="2">3.2.1.14</ecNumber>
    </recommendedName>
</protein>
<dbReference type="PROSITE" id="PS51910">
    <property type="entry name" value="GH18_2"/>
    <property type="match status" value="1"/>
</dbReference>
<dbReference type="InterPro" id="IPR017853">
    <property type="entry name" value="GH"/>
</dbReference>
<evidence type="ECO:0000313" key="13">
    <source>
        <dbReference type="Proteomes" id="UP001147747"/>
    </source>
</evidence>
<dbReference type="InterPro" id="IPR001223">
    <property type="entry name" value="Glyco_hydro18_cat"/>
</dbReference>
<evidence type="ECO:0000256" key="10">
    <source>
        <dbReference type="SAM" id="MobiDB-lite"/>
    </source>
</evidence>
<dbReference type="GO" id="GO:0008843">
    <property type="term" value="F:endochitinase activity"/>
    <property type="evidence" value="ECO:0007669"/>
    <property type="project" value="UniProtKB-EC"/>
</dbReference>
<dbReference type="EC" id="3.2.1.14" evidence="2"/>
<evidence type="ECO:0000259" key="11">
    <source>
        <dbReference type="PROSITE" id="PS51910"/>
    </source>
</evidence>
<dbReference type="GeneID" id="81375696"/>
<evidence type="ECO:0000256" key="4">
    <source>
        <dbReference type="ARBA" id="ARBA00023024"/>
    </source>
</evidence>
<evidence type="ECO:0000256" key="3">
    <source>
        <dbReference type="ARBA" id="ARBA00022801"/>
    </source>
</evidence>
<keyword evidence="3 8" id="KW-0378">Hydrolase</keyword>
<dbReference type="PANTHER" id="PTHR45708:SF63">
    <property type="entry name" value="III CHITINASE, PUTATIVE (AFU_ORTHOLOGUE AFUA_5G03530)-RELATED"/>
    <property type="match status" value="1"/>
</dbReference>
<name>A0A9W9SJ81_9EURO</name>
<dbReference type="GO" id="GO:0000272">
    <property type="term" value="P:polysaccharide catabolic process"/>
    <property type="evidence" value="ECO:0007669"/>
    <property type="project" value="UniProtKB-KW"/>
</dbReference>
<reference evidence="12" key="2">
    <citation type="journal article" date="2023" name="IMA Fungus">
        <title>Comparative genomic study of the Penicillium genus elucidates a diverse pangenome and 15 lateral gene transfer events.</title>
        <authorList>
            <person name="Petersen C."/>
            <person name="Sorensen T."/>
            <person name="Nielsen M.R."/>
            <person name="Sondergaard T.E."/>
            <person name="Sorensen J.L."/>
            <person name="Fitzpatrick D.A."/>
            <person name="Frisvad J.C."/>
            <person name="Nielsen K.L."/>
        </authorList>
    </citation>
    <scope>NUCLEOTIDE SEQUENCE</scope>
    <source>
        <strain evidence="12">IBT 29677</strain>
    </source>
</reference>
<dbReference type="PANTHER" id="PTHR45708">
    <property type="entry name" value="ENDOCHITINASE"/>
    <property type="match status" value="1"/>
</dbReference>
<dbReference type="GO" id="GO:0005576">
    <property type="term" value="C:extracellular region"/>
    <property type="evidence" value="ECO:0007669"/>
    <property type="project" value="TreeGrafter"/>
</dbReference>
<keyword evidence="13" id="KW-1185">Reference proteome</keyword>
<keyword evidence="7" id="KW-0624">Polysaccharide degradation</keyword>
<evidence type="ECO:0000256" key="5">
    <source>
        <dbReference type="ARBA" id="ARBA00023277"/>
    </source>
</evidence>
<keyword evidence="4" id="KW-0146">Chitin degradation</keyword>
<dbReference type="SUPFAM" id="SSF51445">
    <property type="entry name" value="(Trans)glycosidases"/>
    <property type="match status" value="1"/>
</dbReference>
<evidence type="ECO:0000256" key="6">
    <source>
        <dbReference type="ARBA" id="ARBA00023295"/>
    </source>
</evidence>
<dbReference type="AlphaFoldDB" id="A0A9W9SJ81"/>
<comment type="catalytic activity">
    <reaction evidence="1">
        <text>Random endo-hydrolysis of N-acetyl-beta-D-glucosaminide (1-&gt;4)-beta-linkages in chitin and chitodextrins.</text>
        <dbReference type="EC" id="3.2.1.14"/>
    </reaction>
</comment>
<dbReference type="OrthoDB" id="2425929at2759"/>
<evidence type="ECO:0000256" key="7">
    <source>
        <dbReference type="ARBA" id="ARBA00023326"/>
    </source>
</evidence>
<dbReference type="PROSITE" id="PS01095">
    <property type="entry name" value="GH18_1"/>
    <property type="match status" value="1"/>
</dbReference>
<dbReference type="RefSeq" id="XP_056482746.1">
    <property type="nucleotide sequence ID" value="XM_056636716.1"/>
</dbReference>
<evidence type="ECO:0000256" key="2">
    <source>
        <dbReference type="ARBA" id="ARBA00012729"/>
    </source>
</evidence>
<proteinExistence type="inferred from homology"/>
<feature type="region of interest" description="Disordered" evidence="10">
    <location>
        <begin position="264"/>
        <end position="423"/>
    </location>
</feature>
<accession>A0A9W9SJ81</accession>
<keyword evidence="5" id="KW-0119">Carbohydrate metabolism</keyword>
<evidence type="ECO:0000313" key="12">
    <source>
        <dbReference type="EMBL" id="KAJ5378960.1"/>
    </source>
</evidence>
<evidence type="ECO:0000256" key="8">
    <source>
        <dbReference type="RuleBase" id="RU000489"/>
    </source>
</evidence>
<dbReference type="InterPro" id="IPR050542">
    <property type="entry name" value="Glycosyl_Hydrlase18_Chitinase"/>
</dbReference>
<dbReference type="GO" id="GO:0006032">
    <property type="term" value="P:chitin catabolic process"/>
    <property type="evidence" value="ECO:0007669"/>
    <property type="project" value="UniProtKB-KW"/>
</dbReference>
<organism evidence="12 13">
    <name type="scientific">Penicillium cosmopolitanum</name>
    <dbReference type="NCBI Taxonomy" id="1131564"/>
    <lineage>
        <taxon>Eukaryota</taxon>
        <taxon>Fungi</taxon>
        <taxon>Dikarya</taxon>
        <taxon>Ascomycota</taxon>
        <taxon>Pezizomycotina</taxon>
        <taxon>Eurotiomycetes</taxon>
        <taxon>Eurotiomycetidae</taxon>
        <taxon>Eurotiales</taxon>
        <taxon>Aspergillaceae</taxon>
        <taxon>Penicillium</taxon>
    </lineage>
</organism>
<dbReference type="EMBL" id="JAPZBU010000011">
    <property type="protein sequence ID" value="KAJ5378960.1"/>
    <property type="molecule type" value="Genomic_DNA"/>
</dbReference>
<feature type="compositionally biased region" description="Low complexity" evidence="10">
    <location>
        <begin position="268"/>
        <end position="394"/>
    </location>
</feature>
<comment type="caution">
    <text evidence="12">The sequence shown here is derived from an EMBL/GenBank/DDBJ whole genome shotgun (WGS) entry which is preliminary data.</text>
</comment>
<evidence type="ECO:0000256" key="1">
    <source>
        <dbReference type="ARBA" id="ARBA00000822"/>
    </source>
</evidence>
<evidence type="ECO:0000256" key="9">
    <source>
        <dbReference type="RuleBase" id="RU004453"/>
    </source>
</evidence>
<dbReference type="Gene3D" id="3.20.20.80">
    <property type="entry name" value="Glycosidases"/>
    <property type="match status" value="1"/>
</dbReference>
<sequence length="470" mass="49321">MMVNGPGGAPEIDFAVTSQDCEVFEGTQLKHCPKIGEDIKKCQEKGKTILLSIGGATYSEGGFKNEDDAKAGAKLMWETFGPVKEGSKMKRPFDDAALDGFDFDFESSVTHMAPFANELRALINKETDRKYFLTAAPQCPYPDQADKDILNGPVYIDAIWVQFYNNFCGVNNFNKDATSSKYNFEEWDNWAKTVSKNKDVKVIIGVPADTTAASTGYIPADKLVDVIEYSKKFESFGGVMMWDVTQAYANDGFIDTVVKALGDGSGDSGSSSSSNSASTTTSASTSTNSPNTSQSSNAPGSSSSSSSSSASGSSSSEPEMPTPTAETTTTDAPAKPTTTSTTNSATEAAPKPTSTSTSTPTSTSTSTSTQQAAAPTADSTTTAAPATTTTPAAKPAKDDEDNDDDMPVSPDYDPTSDLSDLTKGADAAGSALLGSDLFGLLKGLQQANGPVMNVAQGLTKNLRFARRIQN</sequence>